<keyword evidence="9 17" id="KW-0573">Peptidoglycan synthesis</keyword>
<dbReference type="NCBIfam" id="NF001390">
    <property type="entry name" value="PRK00281.1-4"/>
    <property type="match status" value="1"/>
</dbReference>
<comment type="miscellaneous">
    <text evidence="17">Bacitracin is thought to be involved in the inhibition of peptidoglycan synthesis by sequestering undecaprenyl diphosphate, thereby reducing the pool of lipid carrier available.</text>
</comment>
<dbReference type="Pfam" id="PF02673">
    <property type="entry name" value="BacA"/>
    <property type="match status" value="1"/>
</dbReference>
<dbReference type="NCBIfam" id="TIGR00753">
    <property type="entry name" value="undec_PP_bacA"/>
    <property type="match status" value="1"/>
</dbReference>
<keyword evidence="7 17" id="KW-0378">Hydrolase</keyword>
<dbReference type="PANTHER" id="PTHR30622">
    <property type="entry name" value="UNDECAPRENYL-DIPHOSPHATASE"/>
    <property type="match status" value="1"/>
</dbReference>
<evidence type="ECO:0000256" key="7">
    <source>
        <dbReference type="ARBA" id="ARBA00022801"/>
    </source>
</evidence>
<dbReference type="GO" id="GO:0071555">
    <property type="term" value="P:cell wall organization"/>
    <property type="evidence" value="ECO:0007669"/>
    <property type="project" value="UniProtKB-KW"/>
</dbReference>
<feature type="transmembrane region" description="Helical" evidence="17">
    <location>
        <begin position="90"/>
        <end position="109"/>
    </location>
</feature>
<name>A0A2R5HEN0_9LACT</name>
<evidence type="ECO:0000256" key="9">
    <source>
        <dbReference type="ARBA" id="ARBA00022984"/>
    </source>
</evidence>
<gene>
    <name evidence="17 18" type="primary">uppP</name>
    <name evidence="18" type="ORF">NtB2_00647</name>
</gene>
<evidence type="ECO:0000256" key="11">
    <source>
        <dbReference type="ARBA" id="ARBA00023136"/>
    </source>
</evidence>
<dbReference type="GO" id="GO:0005886">
    <property type="term" value="C:plasma membrane"/>
    <property type="evidence" value="ECO:0007669"/>
    <property type="project" value="UniProtKB-SubCell"/>
</dbReference>
<organism evidence="18 19">
    <name type="scientific">Lactococcus termiticola</name>
    <dbReference type="NCBI Taxonomy" id="2169526"/>
    <lineage>
        <taxon>Bacteria</taxon>
        <taxon>Bacillati</taxon>
        <taxon>Bacillota</taxon>
        <taxon>Bacilli</taxon>
        <taxon>Lactobacillales</taxon>
        <taxon>Streptococcaceae</taxon>
        <taxon>Lactococcus</taxon>
    </lineage>
</organism>
<evidence type="ECO:0000256" key="15">
    <source>
        <dbReference type="ARBA" id="ARBA00032932"/>
    </source>
</evidence>
<keyword evidence="12 17" id="KW-0046">Antibiotic resistance</keyword>
<evidence type="ECO:0000256" key="16">
    <source>
        <dbReference type="ARBA" id="ARBA00047594"/>
    </source>
</evidence>
<dbReference type="Proteomes" id="UP000245021">
    <property type="component" value="Unassembled WGS sequence"/>
</dbReference>
<feature type="transmembrane region" description="Helical" evidence="17">
    <location>
        <begin position="229"/>
        <end position="251"/>
    </location>
</feature>
<keyword evidence="8 17" id="KW-0133">Cell shape</keyword>
<reference evidence="18 19" key="1">
    <citation type="journal article" date="2018" name="Genome Announc.">
        <title>Draft Genome Sequence of Lactococcus sp. Strain NtB2 (JCM 32569), Isolated from the Gut of the Higher Termite Nasutitermes takasagoensis.</title>
        <authorList>
            <person name="Noda S."/>
            <person name="Aihara C."/>
            <person name="Yuki M."/>
            <person name="Ohkuma M."/>
        </authorList>
    </citation>
    <scope>NUCLEOTIDE SEQUENCE [LARGE SCALE GENOMIC DNA]</scope>
    <source>
        <strain evidence="18 19">NtB2</strain>
    </source>
</reference>
<feature type="transmembrane region" description="Helical" evidence="17">
    <location>
        <begin position="156"/>
        <end position="175"/>
    </location>
</feature>
<feature type="transmembrane region" description="Helical" evidence="17">
    <location>
        <begin position="263"/>
        <end position="283"/>
    </location>
</feature>
<dbReference type="OrthoDB" id="9808289at2"/>
<feature type="transmembrane region" description="Helical" evidence="17">
    <location>
        <begin position="181"/>
        <end position="208"/>
    </location>
</feature>
<evidence type="ECO:0000256" key="5">
    <source>
        <dbReference type="ARBA" id="ARBA00022475"/>
    </source>
</evidence>
<dbReference type="EMBL" id="BFFO01000003">
    <property type="protein sequence ID" value="GBG96534.1"/>
    <property type="molecule type" value="Genomic_DNA"/>
</dbReference>
<evidence type="ECO:0000256" key="8">
    <source>
        <dbReference type="ARBA" id="ARBA00022960"/>
    </source>
</evidence>
<dbReference type="NCBIfam" id="NF001391">
    <property type="entry name" value="PRK00281.1-5"/>
    <property type="match status" value="1"/>
</dbReference>
<evidence type="ECO:0000256" key="14">
    <source>
        <dbReference type="ARBA" id="ARBA00032707"/>
    </source>
</evidence>
<dbReference type="HAMAP" id="MF_01006">
    <property type="entry name" value="Undec_diphosphatase"/>
    <property type="match status" value="1"/>
</dbReference>
<comment type="function">
    <text evidence="17">Catalyzes the dephosphorylation of undecaprenyl diphosphate (UPP). Confers resistance to bacitracin.</text>
</comment>
<dbReference type="EC" id="3.6.1.27" evidence="3 17"/>
<evidence type="ECO:0000256" key="17">
    <source>
        <dbReference type="HAMAP-Rule" id="MF_01006"/>
    </source>
</evidence>
<evidence type="ECO:0000256" key="6">
    <source>
        <dbReference type="ARBA" id="ARBA00022692"/>
    </source>
</evidence>
<evidence type="ECO:0000256" key="1">
    <source>
        <dbReference type="ARBA" id="ARBA00004651"/>
    </source>
</evidence>
<comment type="catalytic activity">
    <reaction evidence="16 17">
        <text>di-trans,octa-cis-undecaprenyl diphosphate + H2O = di-trans,octa-cis-undecaprenyl phosphate + phosphate + H(+)</text>
        <dbReference type="Rhea" id="RHEA:28094"/>
        <dbReference type="ChEBI" id="CHEBI:15377"/>
        <dbReference type="ChEBI" id="CHEBI:15378"/>
        <dbReference type="ChEBI" id="CHEBI:43474"/>
        <dbReference type="ChEBI" id="CHEBI:58405"/>
        <dbReference type="ChEBI" id="CHEBI:60392"/>
        <dbReference type="EC" id="3.6.1.27"/>
    </reaction>
</comment>
<feature type="transmembrane region" description="Helical" evidence="17">
    <location>
        <begin position="115"/>
        <end position="136"/>
    </location>
</feature>
<evidence type="ECO:0000256" key="4">
    <source>
        <dbReference type="ARBA" id="ARBA00021581"/>
    </source>
</evidence>
<evidence type="ECO:0000256" key="10">
    <source>
        <dbReference type="ARBA" id="ARBA00022989"/>
    </source>
</evidence>
<keyword evidence="11 17" id="KW-0472">Membrane</keyword>
<dbReference type="GO" id="GO:0046677">
    <property type="term" value="P:response to antibiotic"/>
    <property type="evidence" value="ECO:0007669"/>
    <property type="project" value="UniProtKB-UniRule"/>
</dbReference>
<evidence type="ECO:0000256" key="12">
    <source>
        <dbReference type="ARBA" id="ARBA00023251"/>
    </source>
</evidence>
<protein>
    <recommendedName>
        <fullName evidence="4 17">Undecaprenyl-diphosphatase</fullName>
        <ecNumber evidence="3 17">3.6.1.27</ecNumber>
    </recommendedName>
    <alternativeName>
        <fullName evidence="15 17">Bacitracin resistance protein</fullName>
    </alternativeName>
    <alternativeName>
        <fullName evidence="14 17">Undecaprenyl pyrophosphate phosphatase</fullName>
    </alternativeName>
</protein>
<keyword evidence="13 17" id="KW-0961">Cell wall biogenesis/degradation</keyword>
<evidence type="ECO:0000313" key="19">
    <source>
        <dbReference type="Proteomes" id="UP000245021"/>
    </source>
</evidence>
<feature type="transmembrane region" description="Helical" evidence="17">
    <location>
        <begin position="48"/>
        <end position="69"/>
    </location>
</feature>
<proteinExistence type="inferred from homology"/>
<keyword evidence="19" id="KW-1185">Reference proteome</keyword>
<dbReference type="GO" id="GO:0009252">
    <property type="term" value="P:peptidoglycan biosynthetic process"/>
    <property type="evidence" value="ECO:0007669"/>
    <property type="project" value="UniProtKB-KW"/>
</dbReference>
<dbReference type="RefSeq" id="WP_109245505.1">
    <property type="nucleotide sequence ID" value="NZ_BFFO01000003.1"/>
</dbReference>
<accession>A0A2R5HEN0</accession>
<evidence type="ECO:0000256" key="2">
    <source>
        <dbReference type="ARBA" id="ARBA00010621"/>
    </source>
</evidence>
<evidence type="ECO:0000256" key="13">
    <source>
        <dbReference type="ARBA" id="ARBA00023316"/>
    </source>
</evidence>
<comment type="subcellular location">
    <subcellularLocation>
        <location evidence="1 17">Cell membrane</location>
        <topology evidence="1 17">Multi-pass membrane protein</topology>
    </subcellularLocation>
</comment>
<comment type="similarity">
    <text evidence="2 17">Belongs to the UppP family.</text>
</comment>
<comment type="caution">
    <text evidence="18">The sequence shown here is derived from an EMBL/GenBank/DDBJ whole genome shotgun (WGS) entry which is preliminary data.</text>
</comment>
<keyword evidence="10 17" id="KW-1133">Transmembrane helix</keyword>
<dbReference type="InterPro" id="IPR003824">
    <property type="entry name" value="UppP"/>
</dbReference>
<evidence type="ECO:0000313" key="18">
    <source>
        <dbReference type="EMBL" id="GBG96534.1"/>
    </source>
</evidence>
<dbReference type="GO" id="GO:0050380">
    <property type="term" value="F:undecaprenyl-diphosphatase activity"/>
    <property type="evidence" value="ECO:0007669"/>
    <property type="project" value="UniProtKB-UniRule"/>
</dbReference>
<sequence length="284" mass="32011">MDIIVAIILGIIEGLTEWLPISSTGHLLIAQEFIRLNQSQDFKNMFDVVIQLGAILSVVVLYWNQLMPFNKLVKKDKQKSAREVQLTWQLWAKIIIATIPAVIIGFPLNDWLEEHFMNIGTVALTLIIYGVLFIVIERRYVPGHDFKVFDLHRLSYRYALYIGLFQLLSLVPGTSRSGATIVGALLIGVSRAVAAEFTFFLGVPIMFGASFLKLLKYFAAGNGFTGEQFLILILAFAVAFGVSMLAIRWLMSFVKRHDFTAFGKYRIVLGVLLLPYLLLKLMFG</sequence>
<dbReference type="PANTHER" id="PTHR30622:SF3">
    <property type="entry name" value="UNDECAPRENYL-DIPHOSPHATASE"/>
    <property type="match status" value="1"/>
</dbReference>
<keyword evidence="5 17" id="KW-1003">Cell membrane</keyword>
<dbReference type="AlphaFoldDB" id="A0A2R5HEN0"/>
<keyword evidence="6 17" id="KW-0812">Transmembrane</keyword>
<evidence type="ECO:0000256" key="3">
    <source>
        <dbReference type="ARBA" id="ARBA00012374"/>
    </source>
</evidence>
<dbReference type="GO" id="GO:0008360">
    <property type="term" value="P:regulation of cell shape"/>
    <property type="evidence" value="ECO:0007669"/>
    <property type="project" value="UniProtKB-KW"/>
</dbReference>